<reference evidence="1 2" key="1">
    <citation type="submission" date="2010-10" db="EMBL/GenBank/DDBJ databases">
        <authorList>
            <consortium name="The Broad Institute Genome Sequencing Platform"/>
            <person name="Ward D."/>
            <person name="Earl A."/>
            <person name="Feldgarden M."/>
            <person name="Young S.K."/>
            <person name="Gargeya S."/>
            <person name="Zeng Q."/>
            <person name="Alvarado L."/>
            <person name="Berlin A."/>
            <person name="Bochicchio J."/>
            <person name="Chapman S.B."/>
            <person name="Chen Z."/>
            <person name="Freedman E."/>
            <person name="Gellesch M."/>
            <person name="Goldberg J."/>
            <person name="Griggs A."/>
            <person name="Gujja S."/>
            <person name="Heilman E."/>
            <person name="Heiman D."/>
            <person name="Howarth C."/>
            <person name="Mehta T."/>
            <person name="Neiman D."/>
            <person name="Pearson M."/>
            <person name="Roberts A."/>
            <person name="Saif S."/>
            <person name="Shea T."/>
            <person name="Shenoy N."/>
            <person name="Sisk P."/>
            <person name="Stolte C."/>
            <person name="Sykes S."/>
            <person name="White J."/>
            <person name="Yandava C."/>
            <person name="Allen-Vercoe E."/>
            <person name="Sibley C."/>
            <person name="Ambrose C.E."/>
            <person name="Strauss J."/>
            <person name="Daigneault M."/>
            <person name="Haas B."/>
            <person name="Nusbaum C."/>
            <person name="Birren B."/>
        </authorList>
    </citation>
    <scope>NUCLEOTIDE SEQUENCE [LARGE SCALE GENOMIC DNA]</scope>
    <source>
        <strain evidence="1 2">3_1_6</strain>
    </source>
</reference>
<proteinExistence type="predicted"/>
<dbReference type="EMBL" id="ADCP02000004">
    <property type="protein sequence ID" value="EFV42870.1"/>
    <property type="molecule type" value="Genomic_DNA"/>
</dbReference>
<keyword evidence="2" id="KW-1185">Reference proteome</keyword>
<organism evidence="1 2">
    <name type="scientific">Bilophila wadsworthia (strain 3_1_6)</name>
    <dbReference type="NCBI Taxonomy" id="563192"/>
    <lineage>
        <taxon>Bacteria</taxon>
        <taxon>Pseudomonadati</taxon>
        <taxon>Thermodesulfobacteriota</taxon>
        <taxon>Desulfovibrionia</taxon>
        <taxon>Desulfovibrionales</taxon>
        <taxon>Desulfovibrionaceae</taxon>
        <taxon>Bilophila</taxon>
    </lineage>
</organism>
<evidence type="ECO:0000313" key="1">
    <source>
        <dbReference type="EMBL" id="EFV42870.1"/>
    </source>
</evidence>
<reference evidence="1 2" key="2">
    <citation type="submission" date="2013-04" db="EMBL/GenBank/DDBJ databases">
        <title>The Genome Sequence of Bilophila wadsworthia 3_1_6.</title>
        <authorList>
            <consortium name="The Broad Institute Genomics Platform"/>
            <person name="Earl A."/>
            <person name="Ward D."/>
            <person name="Feldgarden M."/>
            <person name="Gevers D."/>
            <person name="Sibley C."/>
            <person name="Strauss J."/>
            <person name="Allen-Vercoe E."/>
            <person name="Walker B."/>
            <person name="Young S."/>
            <person name="Zeng Q."/>
            <person name="Gargeya S."/>
            <person name="Fitzgerald M."/>
            <person name="Haas B."/>
            <person name="Abouelleil A."/>
            <person name="Allen A.W."/>
            <person name="Alvarado L."/>
            <person name="Arachchi H.M."/>
            <person name="Berlin A.M."/>
            <person name="Chapman S.B."/>
            <person name="Gainer-Dewar J."/>
            <person name="Goldberg J."/>
            <person name="Griggs A."/>
            <person name="Gujja S."/>
            <person name="Hansen M."/>
            <person name="Howarth C."/>
            <person name="Imamovic A."/>
            <person name="Ireland A."/>
            <person name="Larimer J."/>
            <person name="McCowan C."/>
            <person name="Murphy C."/>
            <person name="Pearson M."/>
            <person name="Poon T.W."/>
            <person name="Priest M."/>
            <person name="Roberts A."/>
            <person name="Saif S."/>
            <person name="Shea T."/>
            <person name="Sisk P."/>
            <person name="Sykes S."/>
            <person name="Wortman J."/>
            <person name="Nusbaum C."/>
            <person name="Birren B."/>
        </authorList>
    </citation>
    <scope>NUCLEOTIDE SEQUENCE [LARGE SCALE GENOMIC DNA]</scope>
    <source>
        <strain evidence="1 2">3_1_6</strain>
    </source>
</reference>
<name>E5YAX5_BILW3</name>
<evidence type="ECO:0000313" key="2">
    <source>
        <dbReference type="Proteomes" id="UP000006034"/>
    </source>
</evidence>
<gene>
    <name evidence="1" type="ORF">HMPREF0179_03346</name>
</gene>
<dbReference type="STRING" id="563192.HMPREF0179_03346"/>
<comment type="caution">
    <text evidence="1">The sequence shown here is derived from an EMBL/GenBank/DDBJ whole genome shotgun (WGS) entry which is preliminary data.</text>
</comment>
<accession>E5YAX5</accession>
<dbReference type="Proteomes" id="UP000006034">
    <property type="component" value="Unassembled WGS sequence"/>
</dbReference>
<dbReference type="AlphaFoldDB" id="E5YAX5"/>
<sequence length="69" mass="7774">MLLLFLTFGLFFRGLGKLVQPDALPGPRMLLFLAVSAPFAALRNPRKALTTIHKRTILSHKRSLPLYVE</sequence>
<protein>
    <submittedName>
        <fullName evidence="1">Uncharacterized protein</fullName>
    </submittedName>
</protein>
<dbReference type="HOGENOM" id="CLU_2767602_0_0_7"/>